<protein>
    <submittedName>
        <fullName evidence="1">Uncharacterized protein</fullName>
    </submittedName>
</protein>
<evidence type="ECO:0000313" key="1">
    <source>
        <dbReference type="EMBL" id="PIL28022.1"/>
    </source>
</evidence>
<proteinExistence type="predicted"/>
<comment type="caution">
    <text evidence="1">The sequence shown here is derived from an EMBL/GenBank/DDBJ whole genome shotgun (WGS) entry which is preliminary data.</text>
</comment>
<keyword evidence="2" id="KW-1185">Reference proteome</keyword>
<organism evidence="1 2">
    <name type="scientific">Ganoderma sinense ZZ0214-1</name>
    <dbReference type="NCBI Taxonomy" id="1077348"/>
    <lineage>
        <taxon>Eukaryota</taxon>
        <taxon>Fungi</taxon>
        <taxon>Dikarya</taxon>
        <taxon>Basidiomycota</taxon>
        <taxon>Agaricomycotina</taxon>
        <taxon>Agaricomycetes</taxon>
        <taxon>Polyporales</taxon>
        <taxon>Polyporaceae</taxon>
        <taxon>Ganoderma</taxon>
    </lineage>
</organism>
<evidence type="ECO:0000313" key="2">
    <source>
        <dbReference type="Proteomes" id="UP000230002"/>
    </source>
</evidence>
<dbReference type="AlphaFoldDB" id="A0A2G8S2P4"/>
<dbReference type="EMBL" id="AYKW01000030">
    <property type="protein sequence ID" value="PIL28022.1"/>
    <property type="molecule type" value="Genomic_DNA"/>
</dbReference>
<dbReference type="Proteomes" id="UP000230002">
    <property type="component" value="Unassembled WGS sequence"/>
</dbReference>
<dbReference type="OrthoDB" id="2986010at2759"/>
<sequence>MMGFLEWVYRKFVWRPDGEYDTYRIYYFERSKFSKQAIILGTFYNVHGASDTGLMLLSGLGWVEMIENVVKLKVFYEEDNEGQGQPDKQG</sequence>
<accession>A0A2G8S2P4</accession>
<reference evidence="1 2" key="1">
    <citation type="journal article" date="2015" name="Sci. Rep.">
        <title>Chromosome-level genome map provides insights into diverse defense mechanisms in the medicinal fungus Ganoderma sinense.</title>
        <authorList>
            <person name="Zhu Y."/>
            <person name="Xu J."/>
            <person name="Sun C."/>
            <person name="Zhou S."/>
            <person name="Xu H."/>
            <person name="Nelson D.R."/>
            <person name="Qian J."/>
            <person name="Song J."/>
            <person name="Luo H."/>
            <person name="Xiang L."/>
            <person name="Li Y."/>
            <person name="Xu Z."/>
            <person name="Ji A."/>
            <person name="Wang L."/>
            <person name="Lu S."/>
            <person name="Hayward A."/>
            <person name="Sun W."/>
            <person name="Li X."/>
            <person name="Schwartz D.C."/>
            <person name="Wang Y."/>
            <person name="Chen S."/>
        </authorList>
    </citation>
    <scope>NUCLEOTIDE SEQUENCE [LARGE SCALE GENOMIC DNA]</scope>
    <source>
        <strain evidence="1 2">ZZ0214-1</strain>
    </source>
</reference>
<gene>
    <name evidence="1" type="ORF">GSI_09873</name>
</gene>
<name>A0A2G8S2P4_9APHY</name>